<keyword evidence="1" id="KW-0812">Transmembrane</keyword>
<dbReference type="EMBL" id="PKMF04000690">
    <property type="protein sequence ID" value="KAK7821760.1"/>
    <property type="molecule type" value="Genomic_DNA"/>
</dbReference>
<name>A0AAW0J4Y7_QUESU</name>
<protein>
    <submittedName>
        <fullName evidence="2">Uncharacterized protein</fullName>
    </submittedName>
</protein>
<accession>A0AAW0J4Y7</accession>
<proteinExistence type="predicted"/>
<dbReference type="AlphaFoldDB" id="A0AAW0J4Y7"/>
<sequence>MISTQKLPNNLEGKALHIRDSKVEAPKICYAKEMHVPKTIHYIINTRKVMLYNKHKESYGFLVASFLHLLLAAAQVL</sequence>
<keyword evidence="1" id="KW-1133">Transmembrane helix</keyword>
<gene>
    <name evidence="2" type="ORF">CFP56_037330</name>
</gene>
<dbReference type="Proteomes" id="UP000237347">
    <property type="component" value="Unassembled WGS sequence"/>
</dbReference>
<evidence type="ECO:0000256" key="1">
    <source>
        <dbReference type="SAM" id="Phobius"/>
    </source>
</evidence>
<evidence type="ECO:0000313" key="3">
    <source>
        <dbReference type="Proteomes" id="UP000237347"/>
    </source>
</evidence>
<reference evidence="2 3" key="1">
    <citation type="journal article" date="2018" name="Sci. Data">
        <title>The draft genome sequence of cork oak.</title>
        <authorList>
            <person name="Ramos A.M."/>
            <person name="Usie A."/>
            <person name="Barbosa P."/>
            <person name="Barros P.M."/>
            <person name="Capote T."/>
            <person name="Chaves I."/>
            <person name="Simoes F."/>
            <person name="Abreu I."/>
            <person name="Carrasquinho I."/>
            <person name="Faro C."/>
            <person name="Guimaraes J.B."/>
            <person name="Mendonca D."/>
            <person name="Nobrega F."/>
            <person name="Rodrigues L."/>
            <person name="Saibo N.J.M."/>
            <person name="Varela M.C."/>
            <person name="Egas C."/>
            <person name="Matos J."/>
            <person name="Miguel C.M."/>
            <person name="Oliveira M.M."/>
            <person name="Ricardo C.P."/>
            <person name="Goncalves S."/>
        </authorList>
    </citation>
    <scope>NUCLEOTIDE SEQUENCE [LARGE SCALE GENOMIC DNA]</scope>
    <source>
        <strain evidence="3">cv. HL8</strain>
    </source>
</reference>
<evidence type="ECO:0000313" key="2">
    <source>
        <dbReference type="EMBL" id="KAK7821760.1"/>
    </source>
</evidence>
<feature type="transmembrane region" description="Helical" evidence="1">
    <location>
        <begin position="58"/>
        <end position="76"/>
    </location>
</feature>
<organism evidence="2 3">
    <name type="scientific">Quercus suber</name>
    <name type="common">Cork oak</name>
    <dbReference type="NCBI Taxonomy" id="58331"/>
    <lineage>
        <taxon>Eukaryota</taxon>
        <taxon>Viridiplantae</taxon>
        <taxon>Streptophyta</taxon>
        <taxon>Embryophyta</taxon>
        <taxon>Tracheophyta</taxon>
        <taxon>Spermatophyta</taxon>
        <taxon>Magnoliopsida</taxon>
        <taxon>eudicotyledons</taxon>
        <taxon>Gunneridae</taxon>
        <taxon>Pentapetalae</taxon>
        <taxon>rosids</taxon>
        <taxon>fabids</taxon>
        <taxon>Fagales</taxon>
        <taxon>Fagaceae</taxon>
        <taxon>Quercus</taxon>
    </lineage>
</organism>
<comment type="caution">
    <text evidence="2">The sequence shown here is derived from an EMBL/GenBank/DDBJ whole genome shotgun (WGS) entry which is preliminary data.</text>
</comment>
<keyword evidence="3" id="KW-1185">Reference proteome</keyword>
<keyword evidence="1" id="KW-0472">Membrane</keyword>